<dbReference type="PANTHER" id="PTHR20857:SF15">
    <property type="entry name" value="THIAMINE-PHOSPHATE SYNTHASE"/>
    <property type="match status" value="1"/>
</dbReference>
<dbReference type="Gene3D" id="3.20.20.70">
    <property type="entry name" value="Aldolase class I"/>
    <property type="match status" value="1"/>
</dbReference>
<dbReference type="GO" id="GO:0009228">
    <property type="term" value="P:thiamine biosynthetic process"/>
    <property type="evidence" value="ECO:0007669"/>
    <property type="project" value="UniProtKB-KW"/>
</dbReference>
<comment type="pathway">
    <text evidence="2">Cofactor biosynthesis; thiamine diphosphate biosynthesis; thiamine phosphate from 4-amino-2-methyl-5-diphosphomethylpyrimidine and 4-methyl-5-(2-phosphoethyl)-thiazole: step 1/1.</text>
</comment>
<dbReference type="InterPro" id="IPR013785">
    <property type="entry name" value="Aldolase_TIM"/>
</dbReference>
<dbReference type="SUPFAM" id="SSF51391">
    <property type="entry name" value="Thiamin phosphate synthase"/>
    <property type="match status" value="1"/>
</dbReference>
<dbReference type="Pfam" id="PF02581">
    <property type="entry name" value="TMP-TENI"/>
    <property type="match status" value="1"/>
</dbReference>
<dbReference type="GO" id="GO:0046872">
    <property type="term" value="F:metal ion binding"/>
    <property type="evidence" value="ECO:0007669"/>
    <property type="project" value="UniProtKB-KW"/>
</dbReference>
<organism evidence="12">
    <name type="scientific">uncultured prokaryote</name>
    <dbReference type="NCBI Taxonomy" id="198431"/>
    <lineage>
        <taxon>unclassified sequences</taxon>
        <taxon>environmental samples</taxon>
    </lineage>
</organism>
<feature type="domain" description="Thiamine phosphate synthase/TenI" evidence="11">
    <location>
        <begin position="7"/>
        <end position="187"/>
    </location>
</feature>
<evidence type="ECO:0000259" key="11">
    <source>
        <dbReference type="Pfam" id="PF02581"/>
    </source>
</evidence>
<dbReference type="CDD" id="cd00564">
    <property type="entry name" value="TMP_TenI"/>
    <property type="match status" value="1"/>
</dbReference>
<dbReference type="GO" id="GO:0009229">
    <property type="term" value="P:thiamine diphosphate biosynthetic process"/>
    <property type="evidence" value="ECO:0007669"/>
    <property type="project" value="UniProtKB-UniPathway"/>
</dbReference>
<evidence type="ECO:0000256" key="7">
    <source>
        <dbReference type="ARBA" id="ARBA00022977"/>
    </source>
</evidence>
<keyword evidence="4" id="KW-0808">Transferase</keyword>
<evidence type="ECO:0000256" key="9">
    <source>
        <dbReference type="ARBA" id="ARBA00047851"/>
    </source>
</evidence>
<dbReference type="HAMAP" id="MF_00097">
    <property type="entry name" value="TMP_synthase"/>
    <property type="match status" value="1"/>
</dbReference>
<keyword evidence="5" id="KW-0479">Metal-binding</keyword>
<protein>
    <recommendedName>
        <fullName evidence="3">thiamine phosphate synthase</fullName>
        <ecNumber evidence="3">2.5.1.3</ecNumber>
    </recommendedName>
</protein>
<gene>
    <name evidence="12" type="ORF">HGMM_F47C12C26</name>
</gene>
<dbReference type="InterPro" id="IPR022998">
    <property type="entry name" value="ThiamineP_synth_TenI"/>
</dbReference>
<name>H5SLW3_9ZZZZ</name>
<dbReference type="InterPro" id="IPR036206">
    <property type="entry name" value="ThiamineP_synth_sf"/>
</dbReference>
<evidence type="ECO:0000256" key="3">
    <source>
        <dbReference type="ARBA" id="ARBA00012830"/>
    </source>
</evidence>
<dbReference type="FunFam" id="3.20.20.70:FF:000096">
    <property type="entry name" value="Thiamine-phosphate synthase"/>
    <property type="match status" value="1"/>
</dbReference>
<evidence type="ECO:0000256" key="4">
    <source>
        <dbReference type="ARBA" id="ARBA00022679"/>
    </source>
</evidence>
<comment type="cofactor">
    <cofactor evidence="1">
        <name>Mg(2+)</name>
        <dbReference type="ChEBI" id="CHEBI:18420"/>
    </cofactor>
</comment>
<dbReference type="EMBL" id="AP011767">
    <property type="protein sequence ID" value="BAL57149.1"/>
    <property type="molecule type" value="Genomic_DNA"/>
</dbReference>
<accession>H5SLW3</accession>
<sequence>MGLDLRVYVITDRTFRGRSHEDVARAALVGGATVVQLRDKQAGGRELVEWARQLRALTRRARVTFVVNDRVDVALAAEADGAHVGEDDLPVADARRLLGPGRIVGASAGTVEEALRAQAEGADYLGVGPVFATSTKPDAGGAIGPEGLRRIVQAVRIPVVGIGGITLDNAAEVIRAGAAGVAVISAVAAADDMVEATRRLREVVDAALQERGGAER</sequence>
<comment type="catalytic activity">
    <reaction evidence="10">
        <text>2-[(2R,5Z)-2-carboxy-4-methylthiazol-5(2H)-ylidene]ethyl phosphate + 4-amino-2-methyl-5-(diphosphooxymethyl)pyrimidine + 2 H(+) = thiamine phosphate + CO2 + diphosphate</text>
        <dbReference type="Rhea" id="RHEA:47844"/>
        <dbReference type="ChEBI" id="CHEBI:15378"/>
        <dbReference type="ChEBI" id="CHEBI:16526"/>
        <dbReference type="ChEBI" id="CHEBI:33019"/>
        <dbReference type="ChEBI" id="CHEBI:37575"/>
        <dbReference type="ChEBI" id="CHEBI:57841"/>
        <dbReference type="ChEBI" id="CHEBI:62899"/>
        <dbReference type="EC" id="2.5.1.3"/>
    </reaction>
</comment>
<comment type="catalytic activity">
    <reaction evidence="8">
        <text>4-methyl-5-(2-phosphooxyethyl)-thiazole + 4-amino-2-methyl-5-(diphosphooxymethyl)pyrimidine + H(+) = thiamine phosphate + diphosphate</text>
        <dbReference type="Rhea" id="RHEA:22328"/>
        <dbReference type="ChEBI" id="CHEBI:15378"/>
        <dbReference type="ChEBI" id="CHEBI:33019"/>
        <dbReference type="ChEBI" id="CHEBI:37575"/>
        <dbReference type="ChEBI" id="CHEBI:57841"/>
        <dbReference type="ChEBI" id="CHEBI:58296"/>
        <dbReference type="EC" id="2.5.1.3"/>
    </reaction>
</comment>
<dbReference type="PANTHER" id="PTHR20857">
    <property type="entry name" value="THIAMINE-PHOSPHATE PYROPHOSPHORYLASE"/>
    <property type="match status" value="1"/>
</dbReference>
<evidence type="ECO:0000256" key="5">
    <source>
        <dbReference type="ARBA" id="ARBA00022723"/>
    </source>
</evidence>
<keyword evidence="6" id="KW-0460">Magnesium</keyword>
<reference evidence="12" key="1">
    <citation type="journal article" date="2005" name="Environ. Microbiol.">
        <title>Genetic and functional properties of uncultivated thermophilic crenarchaeotes from a subsurface gold mine as revealed by analysis of genome fragments.</title>
        <authorList>
            <person name="Nunoura T."/>
            <person name="Hirayama H."/>
            <person name="Takami H."/>
            <person name="Oida H."/>
            <person name="Nishi S."/>
            <person name="Shimamura S."/>
            <person name="Suzuki Y."/>
            <person name="Inagaki F."/>
            <person name="Takai K."/>
            <person name="Nealson K.H."/>
            <person name="Horikoshi K."/>
        </authorList>
    </citation>
    <scope>NUCLEOTIDE SEQUENCE</scope>
</reference>
<evidence type="ECO:0000256" key="10">
    <source>
        <dbReference type="ARBA" id="ARBA00047883"/>
    </source>
</evidence>
<evidence type="ECO:0000256" key="8">
    <source>
        <dbReference type="ARBA" id="ARBA00047334"/>
    </source>
</evidence>
<dbReference type="InterPro" id="IPR034291">
    <property type="entry name" value="TMP_synthase"/>
</dbReference>
<dbReference type="NCBIfam" id="TIGR00693">
    <property type="entry name" value="thiE"/>
    <property type="match status" value="1"/>
</dbReference>
<keyword evidence="7" id="KW-0784">Thiamine biosynthesis</keyword>
<comment type="catalytic activity">
    <reaction evidence="9">
        <text>2-(2-carboxy-4-methylthiazol-5-yl)ethyl phosphate + 4-amino-2-methyl-5-(diphosphooxymethyl)pyrimidine + 2 H(+) = thiamine phosphate + CO2 + diphosphate</text>
        <dbReference type="Rhea" id="RHEA:47848"/>
        <dbReference type="ChEBI" id="CHEBI:15378"/>
        <dbReference type="ChEBI" id="CHEBI:16526"/>
        <dbReference type="ChEBI" id="CHEBI:33019"/>
        <dbReference type="ChEBI" id="CHEBI:37575"/>
        <dbReference type="ChEBI" id="CHEBI:57841"/>
        <dbReference type="ChEBI" id="CHEBI:62890"/>
        <dbReference type="EC" id="2.5.1.3"/>
    </reaction>
</comment>
<dbReference type="AlphaFoldDB" id="H5SLW3"/>
<dbReference type="UniPathway" id="UPA00060">
    <property type="reaction ID" value="UER00141"/>
</dbReference>
<evidence type="ECO:0000256" key="6">
    <source>
        <dbReference type="ARBA" id="ARBA00022842"/>
    </source>
</evidence>
<dbReference type="EC" id="2.5.1.3" evidence="3"/>
<evidence type="ECO:0000256" key="1">
    <source>
        <dbReference type="ARBA" id="ARBA00001946"/>
    </source>
</evidence>
<dbReference type="GO" id="GO:0004789">
    <property type="term" value="F:thiamine-phosphate diphosphorylase activity"/>
    <property type="evidence" value="ECO:0007669"/>
    <property type="project" value="UniProtKB-EC"/>
</dbReference>
<evidence type="ECO:0000313" key="12">
    <source>
        <dbReference type="EMBL" id="BAL57149.1"/>
    </source>
</evidence>
<proteinExistence type="inferred from homology"/>
<evidence type="ECO:0000256" key="2">
    <source>
        <dbReference type="ARBA" id="ARBA00005165"/>
    </source>
</evidence>
<reference evidence="12" key="2">
    <citation type="journal article" date="2012" name="PLoS ONE">
        <title>A Deeply Branching Thermophilic Bacterium with an Ancient Acetyl-CoA Pathway Dominates a Subsurface Ecosystem.</title>
        <authorList>
            <person name="Takami H."/>
            <person name="Noguchi H."/>
            <person name="Takaki Y."/>
            <person name="Uchiyama I."/>
            <person name="Toyoda A."/>
            <person name="Nishi S."/>
            <person name="Chee G.-J."/>
            <person name="Arai W."/>
            <person name="Nunoura T."/>
            <person name="Itoh T."/>
            <person name="Hattori M."/>
            <person name="Takai K."/>
        </authorList>
    </citation>
    <scope>NUCLEOTIDE SEQUENCE</scope>
</reference>